<dbReference type="eggNOG" id="COG1298">
    <property type="taxonomic scope" value="Bacteria"/>
</dbReference>
<evidence type="ECO:0000256" key="5">
    <source>
        <dbReference type="ARBA" id="ARBA00022989"/>
    </source>
</evidence>
<reference evidence="8 9" key="1">
    <citation type="journal article" date="2013" name="PLoS ONE">
        <title>Poles Apart: Arctic and Antarctic Octadecabacter strains Share High Genome Plasticity and a New Type of Xanthorhodopsin.</title>
        <authorList>
            <person name="Vollmers J."/>
            <person name="Voget S."/>
            <person name="Dietrich S."/>
            <person name="Gollnow K."/>
            <person name="Smits M."/>
            <person name="Meyer K."/>
            <person name="Brinkhoff T."/>
            <person name="Simon M."/>
            <person name="Daniel R."/>
        </authorList>
    </citation>
    <scope>NUCLEOTIDE SEQUENCE [LARGE SCALE GENOMIC DNA]</scope>
    <source>
        <strain evidence="8 9">307</strain>
    </source>
</reference>
<comment type="similarity">
    <text evidence="2 7">Belongs to the FHIPEP (flagella/HR/invasion proteins export pore) family.</text>
</comment>
<dbReference type="GO" id="GO:0009306">
    <property type="term" value="P:protein secretion"/>
    <property type="evidence" value="ECO:0007669"/>
    <property type="project" value="InterPro"/>
</dbReference>
<dbReference type="PRINTS" id="PR00949">
    <property type="entry name" value="TYPE3IMAPROT"/>
</dbReference>
<evidence type="ECO:0000256" key="2">
    <source>
        <dbReference type="ARBA" id="ARBA00008835"/>
    </source>
</evidence>
<comment type="function">
    <text evidence="7">Required for formation of the rod structure of the flagellar apparatus. Together with FliI and FliH, may constitute the export apparatus of flagellin.</text>
</comment>
<dbReference type="InterPro" id="IPR042194">
    <property type="entry name" value="FHIPEP_1"/>
</dbReference>
<dbReference type="EMBL" id="CP003740">
    <property type="protein sequence ID" value="AGI68527.1"/>
    <property type="molecule type" value="Genomic_DNA"/>
</dbReference>
<protein>
    <recommendedName>
        <fullName evidence="7">Flagellar biosynthesis protein FlhA</fullName>
    </recommendedName>
</protein>
<feature type="transmembrane region" description="Helical" evidence="7">
    <location>
        <begin position="207"/>
        <end position="227"/>
    </location>
</feature>
<name>M9R8I3_9RHOB</name>
<dbReference type="Pfam" id="PF00771">
    <property type="entry name" value="FHIPEP"/>
    <property type="match status" value="1"/>
</dbReference>
<dbReference type="Gene3D" id="3.40.30.60">
    <property type="entry name" value="FHIPEP family, domain 1"/>
    <property type="match status" value="1"/>
</dbReference>
<feature type="transmembrane region" description="Helical" evidence="7">
    <location>
        <begin position="20"/>
        <end position="38"/>
    </location>
</feature>
<dbReference type="PANTHER" id="PTHR30161">
    <property type="entry name" value="FLAGELLAR EXPORT PROTEIN, MEMBRANE FLHA SUBUNIT-RELATED"/>
    <property type="match status" value="1"/>
</dbReference>
<feature type="transmembrane region" description="Helical" evidence="7">
    <location>
        <begin position="75"/>
        <end position="95"/>
    </location>
</feature>
<dbReference type="InterPro" id="IPR001712">
    <property type="entry name" value="T3SS_FHIPEP"/>
</dbReference>
<feature type="transmembrane region" description="Helical" evidence="7">
    <location>
        <begin position="44"/>
        <end position="63"/>
    </location>
</feature>
<dbReference type="Gene3D" id="1.10.8.540">
    <property type="entry name" value="FHIPEP family, domain 3"/>
    <property type="match status" value="1"/>
</dbReference>
<dbReference type="GO" id="GO:0005886">
    <property type="term" value="C:plasma membrane"/>
    <property type="evidence" value="ECO:0007669"/>
    <property type="project" value="UniProtKB-SubCell"/>
</dbReference>
<keyword evidence="6 7" id="KW-0472">Membrane</keyword>
<keyword evidence="7" id="KW-0653">Protein transport</keyword>
<evidence type="ECO:0000256" key="1">
    <source>
        <dbReference type="ARBA" id="ARBA00004651"/>
    </source>
</evidence>
<sequence>MSASEPTSQLGELGRSLTGMALPLGIVMLVAMMVLPLPVFLLDIFFTLNIFMALLILMVALHTYRPVDFSSFPSLLLLATVFRLALNVASTRIVLSEGHNGTSAAGQVIEAFGAFVIAGNFVVGIFVFAILVIINLVVITKGAGRVSEVSARFTLDAMPGKQMAIDADLNAGVLTAEEATIRREDIGREADFHGAMDGASKFVKGDAVAGILILAINVIGGLAIGMLQHDLSVGEASELYILLSIGDGLVAQIPSLLLSIATAIIVTRVSSSQDMAEHIKGEVSMSRSWFPVAGVLALISAVPGMPTVLFGSAALAASVAAYFFRQQEKSAPRQGEEEAKEVVTDNNHDILKVVDVTDLSAVTLLLSYPLLSMIDNDDGGPLARRIITVRKEVSQSLGFVLPSIRIRDDLGLAANEYRIKIGQVVVAEDKIYPDLKLALPSGTSRVKIKGIDVKEPSFGIDAAWIPPEREAEAEADEYVIIEPETVLATHLSQILYKHASELIGQDDVQELLDNLSKVMPQLVQSVVPKLMPLHTLTAVLRQILRERIPVSDMRRILEMISEMASKNMSITETAEALRPHLIGLLIQQTTPLNTPLPVVTLVSSFEHLLINSAKQSEGDQLLLDGKLAEQMVQSLVRINEEQTEAGKKPFLVVSPQIRRKLSAFLRQHVADFPVLSFTELPDGRKVDVVATVSGEVDVAATGSGELELQP</sequence>
<dbReference type="InterPro" id="IPR042193">
    <property type="entry name" value="FHIPEP_3"/>
</dbReference>
<evidence type="ECO:0000313" key="9">
    <source>
        <dbReference type="Proteomes" id="UP000005307"/>
    </source>
</evidence>
<keyword evidence="7" id="KW-1006">Bacterial flagellum protein export</keyword>
<dbReference type="PROSITE" id="PS00994">
    <property type="entry name" value="FHIPEP"/>
    <property type="match status" value="1"/>
</dbReference>
<feature type="transmembrane region" description="Helical" evidence="7">
    <location>
        <begin position="115"/>
        <end position="138"/>
    </location>
</feature>
<dbReference type="STRING" id="391626.OAN307_c29770"/>
<evidence type="ECO:0000256" key="4">
    <source>
        <dbReference type="ARBA" id="ARBA00022692"/>
    </source>
</evidence>
<dbReference type="Proteomes" id="UP000005307">
    <property type="component" value="Chromosome"/>
</dbReference>
<dbReference type="InterPro" id="IPR042196">
    <property type="entry name" value="FHIPEP_4"/>
</dbReference>
<evidence type="ECO:0000256" key="6">
    <source>
        <dbReference type="ARBA" id="ARBA00023136"/>
    </source>
</evidence>
<comment type="subcellular location">
    <subcellularLocation>
        <location evidence="1 7">Cell membrane</location>
        <topology evidence="1 7">Multi-pass membrane protein</topology>
    </subcellularLocation>
</comment>
<dbReference type="OrthoDB" id="9759185at2"/>
<dbReference type="NCBIfam" id="TIGR01398">
    <property type="entry name" value="FlhA"/>
    <property type="match status" value="1"/>
</dbReference>
<dbReference type="Gene3D" id="3.40.50.12790">
    <property type="entry name" value="FHIPEP family, domain 4"/>
    <property type="match status" value="1"/>
</dbReference>
<evidence type="ECO:0000313" key="8">
    <source>
        <dbReference type="EMBL" id="AGI68527.1"/>
    </source>
</evidence>
<evidence type="ECO:0000256" key="3">
    <source>
        <dbReference type="ARBA" id="ARBA00022475"/>
    </source>
</evidence>
<dbReference type="PIRSF" id="PIRSF005419">
    <property type="entry name" value="FlhA"/>
    <property type="match status" value="1"/>
</dbReference>
<dbReference type="RefSeq" id="WP_015500516.1">
    <property type="nucleotide sequence ID" value="NC_020911.1"/>
</dbReference>
<dbReference type="KEGG" id="oat:OAN307_c29770"/>
<keyword evidence="3 7" id="KW-1003">Cell membrane</keyword>
<keyword evidence="5 7" id="KW-1133">Transmembrane helix</keyword>
<dbReference type="AlphaFoldDB" id="M9R8I3"/>
<evidence type="ECO:0000256" key="7">
    <source>
        <dbReference type="RuleBase" id="RU364093"/>
    </source>
</evidence>
<dbReference type="InterPro" id="IPR025505">
    <property type="entry name" value="FHIPEP_CS"/>
</dbReference>
<accession>M9R8I3</accession>
<keyword evidence="8" id="KW-0966">Cell projection</keyword>
<keyword evidence="9" id="KW-1185">Reference proteome</keyword>
<dbReference type="GO" id="GO:0044780">
    <property type="term" value="P:bacterial-type flagellum assembly"/>
    <property type="evidence" value="ECO:0007669"/>
    <property type="project" value="InterPro"/>
</dbReference>
<organism evidence="8 9">
    <name type="scientific">Octadecabacter antarcticus 307</name>
    <dbReference type="NCBI Taxonomy" id="391626"/>
    <lineage>
        <taxon>Bacteria</taxon>
        <taxon>Pseudomonadati</taxon>
        <taxon>Pseudomonadota</taxon>
        <taxon>Alphaproteobacteria</taxon>
        <taxon>Rhodobacterales</taxon>
        <taxon>Roseobacteraceae</taxon>
        <taxon>Octadecabacter</taxon>
    </lineage>
</organism>
<keyword evidence="7" id="KW-1005">Bacterial flagellum biogenesis</keyword>
<keyword evidence="8" id="KW-0282">Flagellum</keyword>
<keyword evidence="7" id="KW-0813">Transport</keyword>
<dbReference type="InterPro" id="IPR006301">
    <property type="entry name" value="FlhA"/>
</dbReference>
<dbReference type="PANTHER" id="PTHR30161:SF1">
    <property type="entry name" value="FLAGELLAR BIOSYNTHESIS PROTEIN FLHA-RELATED"/>
    <property type="match status" value="1"/>
</dbReference>
<comment type="caution">
    <text evidence="7">Lacks conserved residue(s) required for the propagation of feature annotation.</text>
</comment>
<gene>
    <name evidence="7 8" type="primary">flhA</name>
    <name evidence="8" type="ORF">OAN307_c29770</name>
</gene>
<dbReference type="HOGENOM" id="CLU_015346_3_0_5"/>
<feature type="transmembrane region" description="Helical" evidence="7">
    <location>
        <begin position="239"/>
        <end position="266"/>
    </location>
</feature>
<keyword evidence="8" id="KW-0969">Cilium</keyword>
<keyword evidence="4 7" id="KW-0812">Transmembrane</keyword>
<proteinExistence type="inferred from homology"/>